<evidence type="ECO:0000313" key="5">
    <source>
        <dbReference type="Proteomes" id="UP001160301"/>
    </source>
</evidence>
<evidence type="ECO:0000256" key="3">
    <source>
        <dbReference type="SAM" id="SignalP"/>
    </source>
</evidence>
<keyword evidence="1" id="KW-0945">Host-virus interaction</keyword>
<gene>
    <name evidence="4" type="ORF">QHF89_09980</name>
</gene>
<dbReference type="PANTHER" id="PTHR13037:SF24">
    <property type="entry name" value="POLYCOMB PROTEIN PCL-RELATED"/>
    <property type="match status" value="1"/>
</dbReference>
<organism evidence="4 5">
    <name type="scientific">Polyangium sorediatum</name>
    <dbReference type="NCBI Taxonomy" id="889274"/>
    <lineage>
        <taxon>Bacteria</taxon>
        <taxon>Pseudomonadati</taxon>
        <taxon>Myxococcota</taxon>
        <taxon>Polyangia</taxon>
        <taxon>Polyangiales</taxon>
        <taxon>Polyangiaceae</taxon>
        <taxon>Polyangium</taxon>
    </lineage>
</organism>
<protein>
    <recommendedName>
        <fullName evidence="6">Lipoprotein</fullName>
    </recommendedName>
</protein>
<comment type="caution">
    <text evidence="4">The sequence shown here is derived from an EMBL/GenBank/DDBJ whole genome shotgun (WGS) entry which is preliminary data.</text>
</comment>
<keyword evidence="5" id="KW-1185">Reference proteome</keyword>
<proteinExistence type="predicted"/>
<feature type="region of interest" description="Disordered" evidence="2">
    <location>
        <begin position="411"/>
        <end position="441"/>
    </location>
</feature>
<feature type="compositionally biased region" description="Pro residues" evidence="2">
    <location>
        <begin position="683"/>
        <end position="700"/>
    </location>
</feature>
<dbReference type="RefSeq" id="WP_136965643.1">
    <property type="nucleotide sequence ID" value="NZ_JARZHI010000006.1"/>
</dbReference>
<dbReference type="Proteomes" id="UP001160301">
    <property type="component" value="Unassembled WGS sequence"/>
</dbReference>
<evidence type="ECO:0000256" key="2">
    <source>
        <dbReference type="SAM" id="MobiDB-lite"/>
    </source>
</evidence>
<feature type="signal peptide" evidence="3">
    <location>
        <begin position="1"/>
        <end position="18"/>
    </location>
</feature>
<feature type="compositionally biased region" description="Basic and acidic residues" evidence="2">
    <location>
        <begin position="711"/>
        <end position="727"/>
    </location>
</feature>
<dbReference type="PROSITE" id="PS51257">
    <property type="entry name" value="PROKAR_LIPOPROTEIN"/>
    <property type="match status" value="1"/>
</dbReference>
<reference evidence="4 5" key="1">
    <citation type="submission" date="2023-04" db="EMBL/GenBank/DDBJ databases">
        <title>The genome sequence of Polyangium sorediatum DSM14670.</title>
        <authorList>
            <person name="Zhang X."/>
        </authorList>
    </citation>
    <scope>NUCLEOTIDE SEQUENCE [LARGE SCALE GENOMIC DNA]</scope>
    <source>
        <strain evidence="4 5">DSM 14670</strain>
    </source>
</reference>
<dbReference type="PANTHER" id="PTHR13037">
    <property type="entry name" value="FORMIN"/>
    <property type="match status" value="1"/>
</dbReference>
<accession>A0ABT6NNP2</accession>
<evidence type="ECO:0000313" key="4">
    <source>
        <dbReference type="EMBL" id="MDI1429827.1"/>
    </source>
</evidence>
<evidence type="ECO:0008006" key="6">
    <source>
        <dbReference type="Google" id="ProtNLM"/>
    </source>
</evidence>
<evidence type="ECO:0000256" key="1">
    <source>
        <dbReference type="ARBA" id="ARBA00022581"/>
    </source>
</evidence>
<name>A0ABT6NNP2_9BACT</name>
<dbReference type="EMBL" id="JARZHI010000006">
    <property type="protein sequence ID" value="MDI1429827.1"/>
    <property type="molecule type" value="Genomic_DNA"/>
</dbReference>
<keyword evidence="3" id="KW-0732">Signal</keyword>
<feature type="chain" id="PRO_5045486588" description="Lipoprotein" evidence="3">
    <location>
        <begin position="19"/>
        <end position="1017"/>
    </location>
</feature>
<feature type="region of interest" description="Disordered" evidence="2">
    <location>
        <begin position="680"/>
        <end position="738"/>
    </location>
</feature>
<sequence length="1017" mass="106172">MKKRAFPAAASVALAAFAACSTPPARPSASAPPPAPLRATPAATPEPLLGPARYVLAEGVGVSFDEAGRASALPRPEPAIASGNRFLLDGGLVLAEARGPETLYGFRSLPARLGGGYVFWSDTRTYHADTFLGELRPLAQIAAEGGARPWLDTLVLRTDLGLLELDPRAPTPTVRRTDLARFAEAFSLDGKHGVRLDAFGRAEITTDGGKTFRDLTAERGVRVFNVGEGASGRLLLYPNRGGYPPTLALDPAAGLVPFLVAPQNDLGVGMTPYAVDDPLPTSRQLAPSELAGAVFAGARLPGGRALVTREQSVRVLALATGQVLDDAYSLGVAEPYTHCQPLTRGADVLLACTHPHGAHVLALRDDPSAPRLEATFPEPSTFIAGLGTRFAFTGRCGALVPTVADFRGAPPVSEPPLRLFGPSESTTAPPEDPPEPLDPTPTDEAYVCVRAADGAWTERRLTGDDATHLYRFLPGDGGTATALVLRGKDTKPASTPAPEGVRILRVDPDDPALDGARFPAVLTPMEEPPYRSIDRDFWLDEKDGSVHGWIVLPPEGESAEDAFDREPLPQGRSERMLPVASRPGGRFAGVHIQPDGRVEVHPLPPGIVELIRGGPFALARADADGLATYHETTDGGRTFRPVAPPPVGELSAPYDANVVQGCSELGCALGDGVVRLGWGGPAPAAPPPPPPDLAPAPAPPVKRLGSLPLRCRLERPGAPAPRDDGKSDAAAPPLPASLRNPPGVAVGVVRAGSFHVDVGLPFDPRPPRRVTFKAPTLTRVEGAVVPVLLATDASPVGFFLRTNELRFDVGLPGSAPSQGPVALKHNGVFTSAADLGRGDLLTLNGMDGELSLVRGGLVRSITEMARVPDVTRHRLGIARRRGDAASARLAVSAVSGTSGDILLADLDLARAALGPVRAAGSLTNLDPSPACRPDPDAYRLLAEVLVDVQFDPPHPAYDAPSLGATALVAVSAGRTCLEGLEVRLSPNNTTLVVRFPSPGASLVREAGRSDAAICSSP</sequence>